<dbReference type="AlphaFoldDB" id="A0A7S0WZJ6"/>
<dbReference type="GO" id="GO:0004674">
    <property type="term" value="F:protein serine/threonine kinase activity"/>
    <property type="evidence" value="ECO:0007669"/>
    <property type="project" value="TreeGrafter"/>
</dbReference>
<protein>
    <recommendedName>
        <fullName evidence="2">Protein kinase domain-containing protein</fullName>
    </recommendedName>
</protein>
<feature type="domain" description="Protein kinase" evidence="2">
    <location>
        <begin position="136"/>
        <end position="476"/>
    </location>
</feature>
<accession>A0A7S0WZJ6</accession>
<dbReference type="PRINTS" id="PR00109">
    <property type="entry name" value="TYRKINASE"/>
</dbReference>
<dbReference type="PANTHER" id="PTHR44329:SF289">
    <property type="entry name" value="SERINE_THREONINE-PROTEIN KINASE VIK"/>
    <property type="match status" value="1"/>
</dbReference>
<feature type="compositionally biased region" description="Polar residues" evidence="1">
    <location>
        <begin position="574"/>
        <end position="592"/>
    </location>
</feature>
<dbReference type="InterPro" id="IPR001245">
    <property type="entry name" value="Ser-Thr/Tyr_kinase_cat_dom"/>
</dbReference>
<feature type="compositionally biased region" description="Polar residues" evidence="1">
    <location>
        <begin position="545"/>
        <end position="559"/>
    </location>
</feature>
<dbReference type="EMBL" id="HBFB01030914">
    <property type="protein sequence ID" value="CAD8693130.1"/>
    <property type="molecule type" value="Transcribed_RNA"/>
</dbReference>
<reference evidence="3" key="1">
    <citation type="submission" date="2021-01" db="EMBL/GenBank/DDBJ databases">
        <authorList>
            <person name="Corre E."/>
            <person name="Pelletier E."/>
            <person name="Niang G."/>
            <person name="Scheremetjew M."/>
            <person name="Finn R."/>
            <person name="Kale V."/>
            <person name="Holt S."/>
            <person name="Cochrane G."/>
            <person name="Meng A."/>
            <person name="Brown T."/>
            <person name="Cohen L."/>
        </authorList>
    </citation>
    <scope>NUCLEOTIDE SEQUENCE</scope>
    <source>
        <strain evidence="3">SAG 11-49</strain>
    </source>
</reference>
<evidence type="ECO:0000313" key="3">
    <source>
        <dbReference type="EMBL" id="CAD8693130.1"/>
    </source>
</evidence>
<dbReference type="Gene3D" id="3.30.200.20">
    <property type="entry name" value="Phosphorylase Kinase, domain 1"/>
    <property type="match status" value="1"/>
</dbReference>
<dbReference type="Gene3D" id="1.10.510.10">
    <property type="entry name" value="Transferase(Phosphotransferase) domain 1"/>
    <property type="match status" value="1"/>
</dbReference>
<evidence type="ECO:0000256" key="1">
    <source>
        <dbReference type="SAM" id="MobiDB-lite"/>
    </source>
</evidence>
<organism evidence="3">
    <name type="scientific">Chlamydomonas leiostraca</name>
    <dbReference type="NCBI Taxonomy" id="1034604"/>
    <lineage>
        <taxon>Eukaryota</taxon>
        <taxon>Viridiplantae</taxon>
        <taxon>Chlorophyta</taxon>
        <taxon>core chlorophytes</taxon>
        <taxon>Chlorophyceae</taxon>
        <taxon>CS clade</taxon>
        <taxon>Chlamydomonadales</taxon>
        <taxon>Chlamydomonadaceae</taxon>
        <taxon>Chlamydomonas</taxon>
    </lineage>
</organism>
<dbReference type="InterPro" id="IPR008271">
    <property type="entry name" value="Ser/Thr_kinase_AS"/>
</dbReference>
<sequence>MGLFSCFQRPSGRYQPADIQVESGVSAVCQACEQPNPSTKGKPSDEANTTVIVSATGTGGSSCAASGNGPIRSAGSWATAATQQDRSVHAASRRTANSMDQSHPMVRQSLEVLMQAGLSRTPHVTWCKAADLVKDVQELRWVGQGSQGVVYEGVWQGATVAVKWSIADELDTGAYELLFSRLLSHPNVVQTYDAKVAMLDNTIFKKAHTIGACAAAAMQSGTLEPDSIPERLPTADSLQRCASYQSDEGFGDPLGRPSAMGDVRDMLQIIGAKPGQHITQMIMEYCDQGSLLTAISRGIFLPSGRFGSKVALRALYRTSREIAQGMFHLHCANVIHGDLKPANVLLMNSRKDRRGFVAKVSDFGLAQYCPVAGHVTDGPWGTLVFMAPERFRLNLLTPASDVWSFGVMLWQMYTAKLPYEGTRQAQLMLGITTNTLALPWPETAPAALVQLAKQCMAYSPAARPTFDALMGKLAQLEAEVRMEGVRLSFSTDFAASSTPGTGSATPKVPTTPGMRSMDLPHAAAAALQAQQVLQGRPSAGLSRAGQENSTQGSSGSCATPCSVATPVAADGQHHNSYSRGPSNELSRLSSTRSSKHYCGGSCPRSPPIHGPYAAVQRHGSASALPSPSATAALTRAVVTAAAHQRQMQQGQAQGQGAASGGPQLQNSPSAAMSAAARAISARSSMVMQPGQRSPAPFEAACSAAAAAVALVGLGAAGTGQVGPHGTQLFYSTAQMQQARPAASTGQFARPVGLKVDTTSTSLEISPAAAAGVGAPALQPVVVGVGAGQVLRRSP</sequence>
<feature type="compositionally biased region" description="Polar residues" evidence="1">
    <location>
        <begin position="495"/>
        <end position="504"/>
    </location>
</feature>
<feature type="region of interest" description="Disordered" evidence="1">
    <location>
        <begin position="535"/>
        <end position="602"/>
    </location>
</feature>
<evidence type="ECO:0000259" key="2">
    <source>
        <dbReference type="PROSITE" id="PS50011"/>
    </source>
</evidence>
<gene>
    <name evidence="3" type="ORF">CLEI1391_LOCUS17313</name>
</gene>
<dbReference type="SMART" id="SM00220">
    <property type="entry name" value="S_TKc"/>
    <property type="match status" value="1"/>
</dbReference>
<dbReference type="PANTHER" id="PTHR44329">
    <property type="entry name" value="SERINE/THREONINE-PROTEIN KINASE TNNI3K-RELATED"/>
    <property type="match status" value="1"/>
</dbReference>
<dbReference type="PROSITE" id="PS50011">
    <property type="entry name" value="PROTEIN_KINASE_DOM"/>
    <property type="match status" value="1"/>
</dbReference>
<feature type="region of interest" description="Disordered" evidence="1">
    <location>
        <begin position="642"/>
        <end position="675"/>
    </location>
</feature>
<dbReference type="Pfam" id="PF07714">
    <property type="entry name" value="PK_Tyr_Ser-Thr"/>
    <property type="match status" value="1"/>
</dbReference>
<dbReference type="InterPro" id="IPR011009">
    <property type="entry name" value="Kinase-like_dom_sf"/>
</dbReference>
<dbReference type="SUPFAM" id="SSF56112">
    <property type="entry name" value="Protein kinase-like (PK-like)"/>
    <property type="match status" value="1"/>
</dbReference>
<feature type="region of interest" description="Disordered" evidence="1">
    <location>
        <begin position="495"/>
        <end position="517"/>
    </location>
</feature>
<dbReference type="InterPro" id="IPR051681">
    <property type="entry name" value="Ser/Thr_Kinases-Pseudokinases"/>
</dbReference>
<dbReference type="PROSITE" id="PS00108">
    <property type="entry name" value="PROTEIN_KINASE_ST"/>
    <property type="match status" value="1"/>
</dbReference>
<name>A0A7S0WZJ6_9CHLO</name>
<dbReference type="GO" id="GO:0005524">
    <property type="term" value="F:ATP binding"/>
    <property type="evidence" value="ECO:0007669"/>
    <property type="project" value="InterPro"/>
</dbReference>
<proteinExistence type="predicted"/>
<dbReference type="InterPro" id="IPR000719">
    <property type="entry name" value="Prot_kinase_dom"/>
</dbReference>
<feature type="region of interest" description="Disordered" evidence="1">
    <location>
        <begin position="83"/>
        <end position="102"/>
    </location>
</feature>